<organism evidence="1 2">
    <name type="scientific">Scutellospora calospora</name>
    <dbReference type="NCBI Taxonomy" id="85575"/>
    <lineage>
        <taxon>Eukaryota</taxon>
        <taxon>Fungi</taxon>
        <taxon>Fungi incertae sedis</taxon>
        <taxon>Mucoromycota</taxon>
        <taxon>Glomeromycotina</taxon>
        <taxon>Glomeromycetes</taxon>
        <taxon>Diversisporales</taxon>
        <taxon>Gigasporaceae</taxon>
        <taxon>Scutellospora</taxon>
    </lineage>
</organism>
<dbReference type="EMBL" id="CAJVPM010025376">
    <property type="protein sequence ID" value="CAG8657670.1"/>
    <property type="molecule type" value="Genomic_DNA"/>
</dbReference>
<sequence length="99" mass="11242">CLSKAFVHNGKIYKIYADYLVKRTNKRAVKNITLGDNTQNNIESISLKDLSEYVIKSIKNLEPGTGFFLITQVEITNISISDDQSFKIIANIIVYNIEK</sequence>
<evidence type="ECO:0000313" key="1">
    <source>
        <dbReference type="EMBL" id="CAG8657670.1"/>
    </source>
</evidence>
<name>A0ACA9NNJ3_9GLOM</name>
<proteinExistence type="predicted"/>
<keyword evidence="2" id="KW-1185">Reference proteome</keyword>
<protein>
    <submittedName>
        <fullName evidence="1">684_t:CDS:1</fullName>
    </submittedName>
</protein>
<comment type="caution">
    <text evidence="1">The sequence shown here is derived from an EMBL/GenBank/DDBJ whole genome shotgun (WGS) entry which is preliminary data.</text>
</comment>
<evidence type="ECO:0000313" key="2">
    <source>
        <dbReference type="Proteomes" id="UP000789860"/>
    </source>
</evidence>
<reference evidence="1" key="1">
    <citation type="submission" date="2021-06" db="EMBL/GenBank/DDBJ databases">
        <authorList>
            <person name="Kallberg Y."/>
            <person name="Tangrot J."/>
            <person name="Rosling A."/>
        </authorList>
    </citation>
    <scope>NUCLEOTIDE SEQUENCE</scope>
    <source>
        <strain evidence="1">AU212A</strain>
    </source>
</reference>
<dbReference type="Proteomes" id="UP000789860">
    <property type="component" value="Unassembled WGS sequence"/>
</dbReference>
<accession>A0ACA9NNJ3</accession>
<gene>
    <name evidence="1" type="ORF">SCALOS_LOCUS8910</name>
</gene>
<feature type="non-terminal residue" evidence="1">
    <location>
        <position position="1"/>
    </location>
</feature>
<feature type="non-terminal residue" evidence="1">
    <location>
        <position position="99"/>
    </location>
</feature>